<evidence type="ECO:0000313" key="1">
    <source>
        <dbReference type="EMBL" id="KIK76066.1"/>
    </source>
</evidence>
<gene>
    <name evidence="1" type="ORF">PAXRUDRAFT_171007</name>
</gene>
<dbReference type="OrthoDB" id="2656691at2759"/>
<dbReference type="InParanoid" id="A0A0D0CXZ1"/>
<reference evidence="2" key="2">
    <citation type="submission" date="2015-01" db="EMBL/GenBank/DDBJ databases">
        <title>Evolutionary Origins and Diversification of the Mycorrhizal Mutualists.</title>
        <authorList>
            <consortium name="DOE Joint Genome Institute"/>
            <consortium name="Mycorrhizal Genomics Consortium"/>
            <person name="Kohler A."/>
            <person name="Kuo A."/>
            <person name="Nagy L.G."/>
            <person name="Floudas D."/>
            <person name="Copeland A."/>
            <person name="Barry K.W."/>
            <person name="Cichocki N."/>
            <person name="Veneault-Fourrey C."/>
            <person name="LaButti K."/>
            <person name="Lindquist E.A."/>
            <person name="Lipzen A."/>
            <person name="Lundell T."/>
            <person name="Morin E."/>
            <person name="Murat C."/>
            <person name="Riley R."/>
            <person name="Ohm R."/>
            <person name="Sun H."/>
            <person name="Tunlid A."/>
            <person name="Henrissat B."/>
            <person name="Grigoriev I.V."/>
            <person name="Hibbett D.S."/>
            <person name="Martin F."/>
        </authorList>
    </citation>
    <scope>NUCLEOTIDE SEQUENCE [LARGE SCALE GENOMIC DNA]</scope>
    <source>
        <strain evidence="2">Ve08.2h10</strain>
    </source>
</reference>
<evidence type="ECO:0000313" key="2">
    <source>
        <dbReference type="Proteomes" id="UP000054538"/>
    </source>
</evidence>
<sequence length="137" mass="15444">MDIAVHIHSITSQIGYHYLHITHPLHYSSPYPNARAGLHGRSSERTLHKCGWRTTDVSICGGTISGATVSQHLVQHGITNMSFDAPVRCRWCPDGKKLMNRKSILRHVHEVHLRLERPSKSRASSSALTSSRFVFHE</sequence>
<dbReference type="HOGENOM" id="CLU_1865776_0_0_1"/>
<dbReference type="AlphaFoldDB" id="A0A0D0CXZ1"/>
<dbReference type="Proteomes" id="UP000054538">
    <property type="component" value="Unassembled WGS sequence"/>
</dbReference>
<organism evidence="1 2">
    <name type="scientific">Paxillus rubicundulus Ve08.2h10</name>
    <dbReference type="NCBI Taxonomy" id="930991"/>
    <lineage>
        <taxon>Eukaryota</taxon>
        <taxon>Fungi</taxon>
        <taxon>Dikarya</taxon>
        <taxon>Basidiomycota</taxon>
        <taxon>Agaricomycotina</taxon>
        <taxon>Agaricomycetes</taxon>
        <taxon>Agaricomycetidae</taxon>
        <taxon>Boletales</taxon>
        <taxon>Paxilineae</taxon>
        <taxon>Paxillaceae</taxon>
        <taxon>Paxillus</taxon>
    </lineage>
</organism>
<proteinExistence type="predicted"/>
<protein>
    <submittedName>
        <fullName evidence="1">Uncharacterized protein</fullName>
    </submittedName>
</protein>
<dbReference type="EMBL" id="KN827693">
    <property type="protein sequence ID" value="KIK76066.1"/>
    <property type="molecule type" value="Genomic_DNA"/>
</dbReference>
<name>A0A0D0CXZ1_9AGAM</name>
<reference evidence="1 2" key="1">
    <citation type="submission" date="2014-04" db="EMBL/GenBank/DDBJ databases">
        <authorList>
            <consortium name="DOE Joint Genome Institute"/>
            <person name="Kuo A."/>
            <person name="Kohler A."/>
            <person name="Jargeat P."/>
            <person name="Nagy L.G."/>
            <person name="Floudas D."/>
            <person name="Copeland A."/>
            <person name="Barry K.W."/>
            <person name="Cichocki N."/>
            <person name="Veneault-Fourrey C."/>
            <person name="LaButti K."/>
            <person name="Lindquist E.A."/>
            <person name="Lipzen A."/>
            <person name="Lundell T."/>
            <person name="Morin E."/>
            <person name="Murat C."/>
            <person name="Sun H."/>
            <person name="Tunlid A."/>
            <person name="Henrissat B."/>
            <person name="Grigoriev I.V."/>
            <person name="Hibbett D.S."/>
            <person name="Martin F."/>
            <person name="Nordberg H.P."/>
            <person name="Cantor M.N."/>
            <person name="Hua S.X."/>
        </authorList>
    </citation>
    <scope>NUCLEOTIDE SEQUENCE [LARGE SCALE GENOMIC DNA]</scope>
    <source>
        <strain evidence="1 2">Ve08.2h10</strain>
    </source>
</reference>
<accession>A0A0D0CXZ1</accession>
<keyword evidence="2" id="KW-1185">Reference proteome</keyword>